<dbReference type="OMA" id="KYSASSH"/>
<dbReference type="InterPro" id="IPR003245">
    <property type="entry name" value="Phytocyanin_dom"/>
</dbReference>
<keyword evidence="3" id="KW-1015">Disulfide bond</keyword>
<keyword evidence="5" id="KW-0732">Signal</keyword>
<dbReference type="GO" id="GO:0005886">
    <property type="term" value="C:plasma membrane"/>
    <property type="evidence" value="ECO:0000318"/>
    <property type="project" value="GO_Central"/>
</dbReference>
<evidence type="ECO:0000256" key="3">
    <source>
        <dbReference type="ARBA" id="ARBA00023157"/>
    </source>
</evidence>
<dbReference type="OrthoDB" id="1934652at2759"/>
<dbReference type="InterPro" id="IPR039391">
    <property type="entry name" value="Phytocyanin-like"/>
</dbReference>
<keyword evidence="8" id="KW-1185">Reference proteome</keyword>
<evidence type="ECO:0000256" key="5">
    <source>
        <dbReference type="SAM" id="SignalP"/>
    </source>
</evidence>
<evidence type="ECO:0000256" key="4">
    <source>
        <dbReference type="ARBA" id="ARBA00082491"/>
    </source>
</evidence>
<dbReference type="InterPro" id="IPR008972">
    <property type="entry name" value="Cupredoxin"/>
</dbReference>
<evidence type="ECO:0000256" key="2">
    <source>
        <dbReference type="ARBA" id="ARBA00023008"/>
    </source>
</evidence>
<dbReference type="FunFam" id="2.60.40.420:FF:000013">
    <property type="entry name" value="basic blue protein-like"/>
    <property type="match status" value="1"/>
</dbReference>
<dbReference type="KEGG" id="atr:18422093"/>
<keyword evidence="2" id="KW-0186">Copper</keyword>
<keyword evidence="1" id="KW-0479">Metal-binding</keyword>
<evidence type="ECO:0000259" key="6">
    <source>
        <dbReference type="PROSITE" id="PS51485"/>
    </source>
</evidence>
<gene>
    <name evidence="7" type="ORF">AMTR_s00010p00134400</name>
</gene>
<dbReference type="GO" id="GO:0009055">
    <property type="term" value="F:electron transfer activity"/>
    <property type="evidence" value="ECO:0007669"/>
    <property type="project" value="InterPro"/>
</dbReference>
<dbReference type="Pfam" id="PF02298">
    <property type="entry name" value="Cu_bind_like"/>
    <property type="match status" value="1"/>
</dbReference>
<evidence type="ECO:0000256" key="1">
    <source>
        <dbReference type="ARBA" id="ARBA00022723"/>
    </source>
</evidence>
<sequence length="123" mass="12653">MAQGRSGAMGLVALVLVVFGLLELSTATTYTVGDSGGWIFGVSDWPNGKNFLAGDVLVFQYSAVHHNVVAVNADGYNSCSVPPGSTTYTSGNDSITLQKGANFFLCGFPGHCSGGMKIQANAA</sequence>
<feature type="domain" description="Phytocyanin" evidence="6">
    <location>
        <begin position="28"/>
        <end position="123"/>
    </location>
</feature>
<organism evidence="7 8">
    <name type="scientific">Amborella trichopoda</name>
    <dbReference type="NCBI Taxonomy" id="13333"/>
    <lineage>
        <taxon>Eukaryota</taxon>
        <taxon>Viridiplantae</taxon>
        <taxon>Streptophyta</taxon>
        <taxon>Embryophyta</taxon>
        <taxon>Tracheophyta</taxon>
        <taxon>Spermatophyta</taxon>
        <taxon>Magnoliopsida</taxon>
        <taxon>Amborellales</taxon>
        <taxon>Amborellaceae</taxon>
        <taxon>Amborella</taxon>
    </lineage>
</organism>
<dbReference type="PANTHER" id="PTHR33021">
    <property type="entry name" value="BLUE COPPER PROTEIN"/>
    <property type="match status" value="1"/>
</dbReference>
<feature type="signal peptide" evidence="5">
    <location>
        <begin position="1"/>
        <end position="27"/>
    </location>
</feature>
<dbReference type="Gene3D" id="2.60.40.420">
    <property type="entry name" value="Cupredoxins - blue copper proteins"/>
    <property type="match status" value="1"/>
</dbReference>
<protein>
    <recommendedName>
        <fullName evidence="4">Plantacyanin</fullName>
    </recommendedName>
</protein>
<dbReference type="Proteomes" id="UP000017836">
    <property type="component" value="Unassembled WGS sequence"/>
</dbReference>
<proteinExistence type="predicted"/>
<dbReference type="Gramene" id="ERM94117">
    <property type="protein sequence ID" value="ERM94117"/>
    <property type="gene ID" value="AMTR_s00010p00134400"/>
</dbReference>
<dbReference type="InterPro" id="IPR041844">
    <property type="entry name" value="Plantacyanin"/>
</dbReference>
<dbReference type="eggNOG" id="ENOG502S11U">
    <property type="taxonomic scope" value="Eukaryota"/>
</dbReference>
<reference evidence="8" key="1">
    <citation type="journal article" date="2013" name="Science">
        <title>The Amborella genome and the evolution of flowering plants.</title>
        <authorList>
            <consortium name="Amborella Genome Project"/>
        </authorList>
    </citation>
    <scope>NUCLEOTIDE SEQUENCE [LARGE SCALE GENOMIC DNA]</scope>
</reference>
<dbReference type="AlphaFoldDB" id="W1NEA6"/>
<name>W1NEA6_AMBTC</name>
<dbReference type="PROSITE" id="PS51485">
    <property type="entry name" value="PHYTOCYANIN"/>
    <property type="match status" value="1"/>
</dbReference>
<dbReference type="CDD" id="cd11013">
    <property type="entry name" value="Plantacyanin"/>
    <property type="match status" value="1"/>
</dbReference>
<accession>W1NEA6</accession>
<dbReference type="HOGENOM" id="CLU_058719_4_1_1"/>
<dbReference type="EMBL" id="KI397513">
    <property type="protein sequence ID" value="ERM94117.1"/>
    <property type="molecule type" value="Genomic_DNA"/>
</dbReference>
<dbReference type="PANTHER" id="PTHR33021:SF9">
    <property type="entry name" value="PUTATIVE, EXPRESSED-RELATED"/>
    <property type="match status" value="1"/>
</dbReference>
<feature type="chain" id="PRO_5004807606" description="Plantacyanin" evidence="5">
    <location>
        <begin position="28"/>
        <end position="123"/>
    </location>
</feature>
<evidence type="ECO:0000313" key="7">
    <source>
        <dbReference type="EMBL" id="ERM94117.1"/>
    </source>
</evidence>
<dbReference type="GO" id="GO:0046872">
    <property type="term" value="F:metal ion binding"/>
    <property type="evidence" value="ECO:0007669"/>
    <property type="project" value="UniProtKB-KW"/>
</dbReference>
<dbReference type="SUPFAM" id="SSF49503">
    <property type="entry name" value="Cupredoxins"/>
    <property type="match status" value="1"/>
</dbReference>
<evidence type="ECO:0000313" key="8">
    <source>
        <dbReference type="Proteomes" id="UP000017836"/>
    </source>
</evidence>